<dbReference type="AlphaFoldDB" id="A0A4Q9GIW3"/>
<sequence>MTDPTGRIVALRRYPVKGLSSEALSSVEVEAGKPIAGDRAFAIENGPSGFDPASPAKIPKIRFLCLMRNARLAGLGTTYDPASGMLAIAKDGATAFEAKLTTEEGRAAVEDWFTGFMEGELNGPLKVLPAPAGHTFSDTSLGVLSLINHASVAAVAGMAGKDSVDPLRFRGNLEVSGFRAWEELEWTGRELLSGGVRMRVVKRTVRCAATEVDPATAERDIRIPKLLQQTLGHADCGVYVEALTSGRLEVGAEIALV</sequence>
<dbReference type="PROSITE" id="PS51340">
    <property type="entry name" value="MOSC"/>
    <property type="match status" value="1"/>
</dbReference>
<evidence type="ECO:0000313" key="3">
    <source>
        <dbReference type="Proteomes" id="UP000291613"/>
    </source>
</evidence>
<protein>
    <submittedName>
        <fullName evidence="2">MOSC domain-containing protein</fullName>
    </submittedName>
</protein>
<evidence type="ECO:0000313" key="2">
    <source>
        <dbReference type="EMBL" id="TBN53988.1"/>
    </source>
</evidence>
<dbReference type="InterPro" id="IPR005302">
    <property type="entry name" value="MoCF_Sase_C"/>
</dbReference>
<proteinExistence type="predicted"/>
<dbReference type="RefSeq" id="WP_131003258.1">
    <property type="nucleotide sequence ID" value="NZ_JBHSZR010000003.1"/>
</dbReference>
<dbReference type="EMBL" id="SIUB01000003">
    <property type="protein sequence ID" value="TBN53988.1"/>
    <property type="molecule type" value="Genomic_DNA"/>
</dbReference>
<dbReference type="GO" id="GO:0030151">
    <property type="term" value="F:molybdenum ion binding"/>
    <property type="evidence" value="ECO:0007669"/>
    <property type="project" value="InterPro"/>
</dbReference>
<dbReference type="OrthoDB" id="581532at2"/>
<organism evidence="2 3">
    <name type="scientific">Hansschlegelia quercus</name>
    <dbReference type="NCBI Taxonomy" id="2528245"/>
    <lineage>
        <taxon>Bacteria</taxon>
        <taxon>Pseudomonadati</taxon>
        <taxon>Pseudomonadota</taxon>
        <taxon>Alphaproteobacteria</taxon>
        <taxon>Hyphomicrobiales</taxon>
        <taxon>Methylopilaceae</taxon>
        <taxon>Hansschlegelia</taxon>
    </lineage>
</organism>
<dbReference type="Pfam" id="PF03476">
    <property type="entry name" value="MOSC_N"/>
    <property type="match status" value="1"/>
</dbReference>
<evidence type="ECO:0000259" key="1">
    <source>
        <dbReference type="PROSITE" id="PS51340"/>
    </source>
</evidence>
<dbReference type="GO" id="GO:0003824">
    <property type="term" value="F:catalytic activity"/>
    <property type="evidence" value="ECO:0007669"/>
    <property type="project" value="InterPro"/>
</dbReference>
<accession>A0A4Q9GIW3</accession>
<comment type="caution">
    <text evidence="2">The sequence shown here is derived from an EMBL/GenBank/DDBJ whole genome shotgun (WGS) entry which is preliminary data.</text>
</comment>
<gene>
    <name evidence="2" type="ORF">EYR15_09425</name>
</gene>
<dbReference type="InterPro" id="IPR011037">
    <property type="entry name" value="Pyrv_Knase-like_insert_dom_sf"/>
</dbReference>
<feature type="domain" description="MOSC" evidence="1">
    <location>
        <begin position="105"/>
        <end position="257"/>
    </location>
</feature>
<dbReference type="GO" id="GO:0030170">
    <property type="term" value="F:pyridoxal phosphate binding"/>
    <property type="evidence" value="ECO:0007669"/>
    <property type="project" value="InterPro"/>
</dbReference>
<name>A0A4Q9GIW3_9HYPH</name>
<keyword evidence="3" id="KW-1185">Reference proteome</keyword>
<dbReference type="SUPFAM" id="SSF50800">
    <property type="entry name" value="PK beta-barrel domain-like"/>
    <property type="match status" value="1"/>
</dbReference>
<reference evidence="2 3" key="1">
    <citation type="submission" date="2019-02" db="EMBL/GenBank/DDBJ databases">
        <title>Hansschlegelia quercus sp. nov., a novel methylotrophic bacterium from buds of oak (Quercus robur L.).</title>
        <authorList>
            <person name="Agafonova N.V."/>
            <person name="Kaparullina E.N."/>
            <person name="Grouzdev D.S."/>
            <person name="Doronina N.V."/>
        </authorList>
    </citation>
    <scope>NUCLEOTIDE SEQUENCE [LARGE SCALE GENOMIC DNA]</scope>
    <source>
        <strain evidence="2 3">Dub</strain>
    </source>
</reference>
<dbReference type="Proteomes" id="UP000291613">
    <property type="component" value="Unassembled WGS sequence"/>
</dbReference>
<dbReference type="Pfam" id="PF03473">
    <property type="entry name" value="MOSC"/>
    <property type="match status" value="1"/>
</dbReference>
<dbReference type="InterPro" id="IPR005303">
    <property type="entry name" value="MOCOS_middle"/>
</dbReference>